<dbReference type="RefSeq" id="YP_009396554.1">
    <property type="nucleotide sequence ID" value="NC_035283.1"/>
</dbReference>
<dbReference type="GeneID" id="33358771"/>
<proteinExistence type="predicted"/>
<keyword evidence="1" id="KW-0150">Chloroplast</keyword>
<geneLocation type="chloroplast" evidence="1"/>
<organism evidence="1">
    <name type="scientific">Vertebrata australis</name>
    <dbReference type="NCBI Taxonomy" id="1967852"/>
    <lineage>
        <taxon>Eukaryota</taxon>
        <taxon>Rhodophyta</taxon>
        <taxon>Florideophyceae</taxon>
        <taxon>Rhodymeniophycidae</taxon>
        <taxon>Ceramiales</taxon>
        <taxon>Rhodomelaceae</taxon>
        <taxon>Polysiphonioideae</taxon>
        <taxon>Vertebrata</taxon>
    </lineage>
</organism>
<evidence type="ECO:0008006" key="2">
    <source>
        <dbReference type="Google" id="ProtNLM"/>
    </source>
</evidence>
<dbReference type="Gene3D" id="3.40.1410.10">
    <property type="entry name" value="Chorismate lyase-like"/>
    <property type="match status" value="1"/>
</dbReference>
<dbReference type="SUPFAM" id="SSF64288">
    <property type="entry name" value="Chorismate lyase-like"/>
    <property type="match status" value="1"/>
</dbReference>
<dbReference type="EMBL" id="MF101439">
    <property type="protein sequence ID" value="ARW65740.1"/>
    <property type="molecule type" value="Genomic_DNA"/>
</dbReference>
<gene>
    <name evidence="1" type="primary">ycf21</name>
</gene>
<dbReference type="AlphaFoldDB" id="A0A1Z1MI37"/>
<dbReference type="InterPro" id="IPR028978">
    <property type="entry name" value="Chorismate_lyase_/UTRA_dom_sf"/>
</dbReference>
<name>A0A1Z1MI37_9FLOR</name>
<protein>
    <recommendedName>
        <fullName evidence="2">Chorismate lyase</fullName>
    </recommendedName>
</protein>
<dbReference type="Pfam" id="PF01947">
    <property type="entry name" value="Rv2949c-like"/>
    <property type="match status" value="1"/>
</dbReference>
<accession>A0A1Z1MI37</accession>
<dbReference type="InterPro" id="IPR002800">
    <property type="entry name" value="Rv2949c-like"/>
</dbReference>
<reference evidence="1" key="1">
    <citation type="journal article" date="2017" name="J. Phycol.">
        <title>Analysis of chloroplast genomes and a supermatrix inform reclassification of the Rhodomelaceae (Rhodophyta).</title>
        <authorList>
            <person name="Diaz-Tapia P."/>
            <person name="Maggs C.A."/>
            <person name="West J.A."/>
            <person name="Verbruggen H."/>
        </authorList>
    </citation>
    <scope>NUCLEOTIDE SEQUENCE</scope>
    <source>
        <strain evidence="1">PD931</strain>
    </source>
</reference>
<evidence type="ECO:0000313" key="1">
    <source>
        <dbReference type="EMBL" id="ARW65740.1"/>
    </source>
</evidence>
<sequence>MLIYNIKTKVVCIISITKTQKLTKIPKITSLYEGSHTRLIQYQASSIINIASLQRKNYHIEKKKLRYVWLKNSLYTNITFARSLWNLIKKANIIKNIEKNSPIGLSFIKYQLDIHKKFHEIYYCYCKDFENILAIKKPIWGRKYTIINSNNYNVIIQEFFSQDIIF</sequence>
<keyword evidence="1" id="KW-0934">Plastid</keyword>